<sequence>MDDRYIKSDTVKNISNDQNKEERNNASQNKLSPIRPTTLNMTTINTTSQGNIQRYNIDNIHTTPSPTDIQPRVFQAGSLFDVEAFERIKLNADKRTKKTIIKEETDEDNDNDSKNVFDDISHPTTTNEIQRLTQLTIHERPEHHNEVADILLDLMGLVNNTTTTTTVSTIVDINDMNIDENKTSSKMNIFSHPYVPLNQTGIVAEHDRPYADYGHLDAKTIAEECQLNLDMDDDTLSSHDTDTEQQQPSIAKKRLSTKSFAITSWTDVSKEIVINEIKQQFGIEKIQYACVAKEINTETNKTHLHIQIILKEKRQKRSGFLDKITKTHCNYQVTDNDRAWNAYIKKGSDYIEFGSFKSTTKRAIQYWPSQAPSSAACNMIPLHSTITTINPPPAPITMTITTTTTNTVKGGRATATEEKQRQKEVIARHAFYLAKSNVNDALIFMRDNSIPTEFLRYSTWYKNTFTLIYLLEQYEKAKIKQNLKVIYKWPESFPHCTPTLREVVNSWIRDELHRTSRAKCLILIGPTGTGKTTFAKSLPGQYIYFKGRWRLNTWNDSADYLIFDDIEWDRYEELGFPLKKDLLTQNGVTITTDKYEKTREIDVTQPAIVLLNPGRPEGALGRQPISYEDQCENSFWQQRAVIYRMGPNEYFYKPNYEQDNTVNAISNNPSMSTNQEHIDRDSTYDIFDELIERSRHQHLNKKKT</sequence>
<dbReference type="EMBL" id="CAJOBE010011678">
    <property type="protein sequence ID" value="CAF4136092.1"/>
    <property type="molecule type" value="Genomic_DNA"/>
</dbReference>
<dbReference type="Proteomes" id="UP000663823">
    <property type="component" value="Unassembled WGS sequence"/>
</dbReference>
<evidence type="ECO:0008006" key="7">
    <source>
        <dbReference type="Google" id="ProtNLM"/>
    </source>
</evidence>
<dbReference type="Proteomes" id="UP000663882">
    <property type="component" value="Unassembled WGS sequence"/>
</dbReference>
<dbReference type="Proteomes" id="UP000663874">
    <property type="component" value="Unassembled WGS sequence"/>
</dbReference>
<evidence type="ECO:0000256" key="1">
    <source>
        <dbReference type="SAM" id="MobiDB-lite"/>
    </source>
</evidence>
<dbReference type="SUPFAM" id="SSF52540">
    <property type="entry name" value="P-loop containing nucleoside triphosphate hydrolases"/>
    <property type="match status" value="1"/>
</dbReference>
<accession>A0A815KMV3</accession>
<comment type="caution">
    <text evidence="2">The sequence shown here is derived from an EMBL/GenBank/DDBJ whole genome shotgun (WGS) entry which is preliminary data.</text>
</comment>
<dbReference type="EMBL" id="CAJNOU010007010">
    <property type="protein sequence ID" value="CAF1517004.1"/>
    <property type="molecule type" value="Genomic_DNA"/>
</dbReference>
<feature type="compositionally biased region" description="Basic and acidic residues" evidence="1">
    <location>
        <begin position="111"/>
        <end position="121"/>
    </location>
</feature>
<dbReference type="AlphaFoldDB" id="A0A815KMV3"/>
<feature type="region of interest" description="Disordered" evidence="1">
    <location>
        <begin position="103"/>
        <end position="125"/>
    </location>
</feature>
<proteinExistence type="predicted"/>
<dbReference type="Gene3D" id="3.40.1310.20">
    <property type="match status" value="1"/>
</dbReference>
<dbReference type="OrthoDB" id="9994567at2759"/>
<evidence type="ECO:0000313" key="5">
    <source>
        <dbReference type="EMBL" id="CAF4136092.1"/>
    </source>
</evidence>
<evidence type="ECO:0000313" key="4">
    <source>
        <dbReference type="EMBL" id="CAF4080296.1"/>
    </source>
</evidence>
<protein>
    <recommendedName>
        <fullName evidence="7">Replication-associated protein</fullName>
    </recommendedName>
</protein>
<feature type="region of interest" description="Disordered" evidence="1">
    <location>
        <begin position="1"/>
        <end position="34"/>
    </location>
</feature>
<feature type="compositionally biased region" description="Basic and acidic residues" evidence="1">
    <location>
        <begin position="1"/>
        <end position="10"/>
    </location>
</feature>
<evidence type="ECO:0000313" key="2">
    <source>
        <dbReference type="EMBL" id="CAF1397863.1"/>
    </source>
</evidence>
<dbReference type="EMBL" id="CAJOAX010010729">
    <property type="protein sequence ID" value="CAF4080296.1"/>
    <property type="molecule type" value="Genomic_DNA"/>
</dbReference>
<name>A0A815KMV3_9BILA</name>
<dbReference type="Gene3D" id="3.40.50.300">
    <property type="entry name" value="P-loop containing nucleotide triphosphate hydrolases"/>
    <property type="match status" value="1"/>
</dbReference>
<dbReference type="SUPFAM" id="SSF55464">
    <property type="entry name" value="Origin of replication-binding domain, RBD-like"/>
    <property type="match status" value="1"/>
</dbReference>
<organism evidence="2 6">
    <name type="scientific">Rotaria sordida</name>
    <dbReference type="NCBI Taxonomy" id="392033"/>
    <lineage>
        <taxon>Eukaryota</taxon>
        <taxon>Metazoa</taxon>
        <taxon>Spiralia</taxon>
        <taxon>Gnathifera</taxon>
        <taxon>Rotifera</taxon>
        <taxon>Eurotatoria</taxon>
        <taxon>Bdelloidea</taxon>
        <taxon>Philodinida</taxon>
        <taxon>Philodinidae</taxon>
        <taxon>Rotaria</taxon>
    </lineage>
</organism>
<dbReference type="EMBL" id="CAJNOO010004913">
    <property type="protein sequence ID" value="CAF1397863.1"/>
    <property type="molecule type" value="Genomic_DNA"/>
</dbReference>
<dbReference type="InterPro" id="IPR027417">
    <property type="entry name" value="P-loop_NTPase"/>
</dbReference>
<reference evidence="2" key="1">
    <citation type="submission" date="2021-02" db="EMBL/GenBank/DDBJ databases">
        <authorList>
            <person name="Nowell W R."/>
        </authorList>
    </citation>
    <scope>NUCLEOTIDE SEQUENCE</scope>
</reference>
<evidence type="ECO:0000313" key="3">
    <source>
        <dbReference type="EMBL" id="CAF1517004.1"/>
    </source>
</evidence>
<dbReference type="Proteomes" id="UP000663889">
    <property type="component" value="Unassembled WGS sequence"/>
</dbReference>
<gene>
    <name evidence="5" type="ORF">FNK824_LOCUS32971</name>
    <name evidence="4" type="ORF">OTI717_LOCUS33155</name>
    <name evidence="2" type="ORF">RFH988_LOCUS34684</name>
    <name evidence="3" type="ORF">SEV965_LOCUS36831</name>
</gene>
<evidence type="ECO:0000313" key="6">
    <source>
        <dbReference type="Proteomes" id="UP000663882"/>
    </source>
</evidence>